<dbReference type="InterPro" id="IPR050452">
    <property type="entry name" value="Metacaspase"/>
</dbReference>
<dbReference type="GO" id="GO:0006508">
    <property type="term" value="P:proteolysis"/>
    <property type="evidence" value="ECO:0007669"/>
    <property type="project" value="InterPro"/>
</dbReference>
<accession>A0A9P4K710</accession>
<protein>
    <recommendedName>
        <fullName evidence="2">Peptidase C14 caspase domain-containing protein</fullName>
    </recommendedName>
</protein>
<dbReference type="InterPro" id="IPR011600">
    <property type="entry name" value="Pept_C14_caspase"/>
</dbReference>
<dbReference type="OrthoDB" id="3223806at2759"/>
<dbReference type="PANTHER" id="PTHR48104:SF30">
    <property type="entry name" value="METACASPASE-1"/>
    <property type="match status" value="1"/>
</dbReference>
<dbReference type="GO" id="GO:0004197">
    <property type="term" value="F:cysteine-type endopeptidase activity"/>
    <property type="evidence" value="ECO:0007669"/>
    <property type="project" value="InterPro"/>
</dbReference>
<sequence length="684" mass="75014">MSDRVEKKTALLIGIDQYDSTWIGDLRGCIEDIRLAEAYIKKLVGIPESNIVKLLSPSTANLQDPSTKSLPTLNNVVSAFQKLASDAQENDIIYIHYAGHGTRRPTCFPNLKTDNQDESIVLVRHNDPERRIDYLRDVEIAFLLKEIADKGALVTIVLDCCHSGGAVRAGDVSHRGVDNIPLKASPKREPIRPLSILEESWTRKTTGALRGASVTDHWMTSTRGIEFLAACRADQKALEIRNDDGIVRGLLTGCLNDVLNMNKLPLGQLSCGMVYNLVSRRVTEHKANLHAQDVVFGGQHSRSFFGVDSVSQEAATVVTGVSPLGSGQVQVSLDVGKAHDVVKGDSFAVYPADKVFTNITDYNSSLAIVTVTNVDDFVSAGRIDGSAESVQSGCKAMKLRDILKLFVLSPRTAVVVADGPEVSEQKVQEVKDKIKADGKLIKLTESNTPFFKIRVKSSGDFQVSFRHKDQTAIVTIQSTDILLPYLTHLAIYYNLFNLGRPGYTSGISVKIIGTLPKGIEPPSPQVYGSDSPPLQELGLRELVSGDPLDIPHDDSIGIQVRNTTFKSMYLEVLDLEPSWKVSRIYPWKENASIKLESGQSVNFFITMSMPANVTGSIQLERFDAIVILATTSNQCNFPDMVLPVLNETLGWRTPPLGEPKNGRGGKGVDSGNWFMQRLDVRVVK</sequence>
<dbReference type="Pfam" id="PF00656">
    <property type="entry name" value="Peptidase_C14"/>
    <property type="match status" value="1"/>
</dbReference>
<comment type="similarity">
    <text evidence="1">Belongs to the peptidase C14B family.</text>
</comment>
<evidence type="ECO:0000313" key="4">
    <source>
        <dbReference type="Proteomes" id="UP000800093"/>
    </source>
</evidence>
<comment type="caution">
    <text evidence="3">The sequence shown here is derived from an EMBL/GenBank/DDBJ whole genome shotgun (WGS) entry which is preliminary data.</text>
</comment>
<feature type="domain" description="Peptidase C14 caspase" evidence="2">
    <location>
        <begin position="8"/>
        <end position="284"/>
    </location>
</feature>
<dbReference type="EMBL" id="ML986628">
    <property type="protein sequence ID" value="KAF2263251.1"/>
    <property type="molecule type" value="Genomic_DNA"/>
</dbReference>
<gene>
    <name evidence="3" type="ORF">CC78DRAFT_534137</name>
</gene>
<name>A0A9P4K710_9PLEO</name>
<evidence type="ECO:0000259" key="2">
    <source>
        <dbReference type="Pfam" id="PF00656"/>
    </source>
</evidence>
<dbReference type="GO" id="GO:0005737">
    <property type="term" value="C:cytoplasm"/>
    <property type="evidence" value="ECO:0007669"/>
    <property type="project" value="TreeGrafter"/>
</dbReference>
<dbReference type="Gene3D" id="3.40.50.1460">
    <property type="match status" value="1"/>
</dbReference>
<proteinExistence type="inferred from homology"/>
<dbReference type="AlphaFoldDB" id="A0A9P4K710"/>
<dbReference type="Proteomes" id="UP000800093">
    <property type="component" value="Unassembled WGS sequence"/>
</dbReference>
<reference evidence="4" key="1">
    <citation type="journal article" date="2020" name="Stud. Mycol.">
        <title>101 Dothideomycetes genomes: A test case for predicting lifestyles and emergence of pathogens.</title>
        <authorList>
            <person name="Haridas S."/>
            <person name="Albert R."/>
            <person name="Binder M."/>
            <person name="Bloem J."/>
            <person name="LaButti K."/>
            <person name="Salamov A."/>
            <person name="Andreopoulos B."/>
            <person name="Baker S."/>
            <person name="Barry K."/>
            <person name="Bills G."/>
            <person name="Bluhm B."/>
            <person name="Cannon C."/>
            <person name="Castanera R."/>
            <person name="Culley D."/>
            <person name="Daum C."/>
            <person name="Ezra D."/>
            <person name="Gonzalez J."/>
            <person name="Henrissat B."/>
            <person name="Kuo A."/>
            <person name="Liang C."/>
            <person name="Lipzen A."/>
            <person name="Lutzoni F."/>
            <person name="Magnuson J."/>
            <person name="Mondo S."/>
            <person name="Nolan M."/>
            <person name="Ohm R."/>
            <person name="Pangilinan J."/>
            <person name="Park H.-J."/>
            <person name="Ramirez L."/>
            <person name="Alfaro M."/>
            <person name="Sun H."/>
            <person name="Tritt A."/>
            <person name="Yoshinaga Y."/>
            <person name="Zwiers L.-H."/>
            <person name="Turgeon B."/>
            <person name="Goodwin S."/>
            <person name="Spatafora J."/>
            <person name="Crous P."/>
            <person name="Grigoriev I."/>
        </authorList>
    </citation>
    <scope>NUCLEOTIDE SEQUENCE [LARGE SCALE GENOMIC DNA]</scope>
    <source>
        <strain evidence="4">CBS 304.66</strain>
    </source>
</reference>
<organism evidence="3 4">
    <name type="scientific">Lojkania enalia</name>
    <dbReference type="NCBI Taxonomy" id="147567"/>
    <lineage>
        <taxon>Eukaryota</taxon>
        <taxon>Fungi</taxon>
        <taxon>Dikarya</taxon>
        <taxon>Ascomycota</taxon>
        <taxon>Pezizomycotina</taxon>
        <taxon>Dothideomycetes</taxon>
        <taxon>Pleosporomycetidae</taxon>
        <taxon>Pleosporales</taxon>
        <taxon>Pleosporales incertae sedis</taxon>
        <taxon>Lojkania</taxon>
    </lineage>
</organism>
<evidence type="ECO:0000313" key="3">
    <source>
        <dbReference type="EMBL" id="KAF2263251.1"/>
    </source>
</evidence>
<dbReference type="PANTHER" id="PTHR48104">
    <property type="entry name" value="METACASPASE-4"/>
    <property type="match status" value="1"/>
</dbReference>
<evidence type="ECO:0000256" key="1">
    <source>
        <dbReference type="ARBA" id="ARBA00009005"/>
    </source>
</evidence>
<keyword evidence="4" id="KW-1185">Reference proteome</keyword>